<evidence type="ECO:0000256" key="3">
    <source>
        <dbReference type="ARBA" id="ARBA00023125"/>
    </source>
</evidence>
<evidence type="ECO:0000256" key="4">
    <source>
        <dbReference type="ARBA" id="ARBA00023163"/>
    </source>
</evidence>
<evidence type="ECO:0000256" key="5">
    <source>
        <dbReference type="ARBA" id="ARBA00023242"/>
    </source>
</evidence>
<comment type="caution">
    <text evidence="7">The sequence shown here is derived from an EMBL/GenBank/DDBJ whole genome shotgun (WGS) entry which is preliminary data.</text>
</comment>
<dbReference type="GO" id="GO:0003700">
    <property type="term" value="F:DNA-binding transcription factor activity"/>
    <property type="evidence" value="ECO:0007669"/>
    <property type="project" value="InterPro"/>
</dbReference>
<dbReference type="PANTHER" id="PTHR31677">
    <property type="entry name" value="AP2 DOMAIN CLASS TRANSCRIPTION FACTOR"/>
    <property type="match status" value="1"/>
</dbReference>
<sequence length="246" mass="28291">MQQKECNNNNKRCMKEITTGGTCGGVGNMKYRGIWRWLWGRYATEIKNPHLKVRHWLGTFDTAEEATYAYDCATRAMRGLKAHTKILCPLSSPPHHHHSLLFSSPFHFPQPSPPSIMDLNLHQYVAFSDWLFFDIFGNSSHYLSSSINQTNMPTSDFMDFFPLEPAHLGLLEEIVKGLTQYQDSSGLFAKVGKIEDIENQDYLSLYLDLGFVSQSQNLSLSYYTSHNEQLPMKYLVMSEEMMQELI</sequence>
<dbReference type="CDD" id="cd00018">
    <property type="entry name" value="AP2"/>
    <property type="match status" value="1"/>
</dbReference>
<dbReference type="OrthoDB" id="1902708at2759"/>
<gene>
    <name evidence="7" type="ORF">NE237_016120</name>
</gene>
<dbReference type="Proteomes" id="UP001141806">
    <property type="component" value="Unassembled WGS sequence"/>
</dbReference>
<organism evidence="7 8">
    <name type="scientific">Protea cynaroides</name>
    <dbReference type="NCBI Taxonomy" id="273540"/>
    <lineage>
        <taxon>Eukaryota</taxon>
        <taxon>Viridiplantae</taxon>
        <taxon>Streptophyta</taxon>
        <taxon>Embryophyta</taxon>
        <taxon>Tracheophyta</taxon>
        <taxon>Spermatophyta</taxon>
        <taxon>Magnoliopsida</taxon>
        <taxon>Proteales</taxon>
        <taxon>Proteaceae</taxon>
        <taxon>Protea</taxon>
    </lineage>
</organism>
<dbReference type="PANTHER" id="PTHR31677:SF245">
    <property type="entry name" value="ETHYLENE-RESPONSIVE TRANSCRIPTION FACTOR ESR1"/>
    <property type="match status" value="1"/>
</dbReference>
<dbReference type="EMBL" id="JAMYWD010000006">
    <property type="protein sequence ID" value="KAJ4969419.1"/>
    <property type="molecule type" value="Genomic_DNA"/>
</dbReference>
<keyword evidence="4" id="KW-0804">Transcription</keyword>
<comment type="subcellular location">
    <subcellularLocation>
        <location evidence="1">Nucleus</location>
    </subcellularLocation>
</comment>
<dbReference type="InterPro" id="IPR036955">
    <property type="entry name" value="AP2/ERF_dom_sf"/>
</dbReference>
<keyword evidence="3" id="KW-0238">DNA-binding</keyword>
<evidence type="ECO:0000259" key="6">
    <source>
        <dbReference type="PROSITE" id="PS51032"/>
    </source>
</evidence>
<evidence type="ECO:0000256" key="1">
    <source>
        <dbReference type="ARBA" id="ARBA00004123"/>
    </source>
</evidence>
<dbReference type="SMART" id="SM00380">
    <property type="entry name" value="AP2"/>
    <property type="match status" value="1"/>
</dbReference>
<dbReference type="SUPFAM" id="SSF54171">
    <property type="entry name" value="DNA-binding domain"/>
    <property type="match status" value="1"/>
</dbReference>
<keyword evidence="8" id="KW-1185">Reference proteome</keyword>
<protein>
    <recommendedName>
        <fullName evidence="6">AP2/ERF domain-containing protein</fullName>
    </recommendedName>
</protein>
<keyword evidence="2" id="KW-0805">Transcription regulation</keyword>
<dbReference type="GO" id="GO:0005634">
    <property type="term" value="C:nucleus"/>
    <property type="evidence" value="ECO:0007669"/>
    <property type="project" value="UniProtKB-SubCell"/>
</dbReference>
<name>A0A9Q0QRV3_9MAGN</name>
<feature type="domain" description="AP2/ERF" evidence="6">
    <location>
        <begin position="30"/>
        <end position="93"/>
    </location>
</feature>
<dbReference type="Gene3D" id="3.30.730.10">
    <property type="entry name" value="AP2/ERF domain"/>
    <property type="match status" value="1"/>
</dbReference>
<reference evidence="7" key="1">
    <citation type="journal article" date="2023" name="Plant J.">
        <title>The genome of the king protea, Protea cynaroides.</title>
        <authorList>
            <person name="Chang J."/>
            <person name="Duong T.A."/>
            <person name="Schoeman C."/>
            <person name="Ma X."/>
            <person name="Roodt D."/>
            <person name="Barker N."/>
            <person name="Li Z."/>
            <person name="Van de Peer Y."/>
            <person name="Mizrachi E."/>
        </authorList>
    </citation>
    <scope>NUCLEOTIDE SEQUENCE</scope>
    <source>
        <tissue evidence="7">Young leaves</tissue>
    </source>
</reference>
<dbReference type="AlphaFoldDB" id="A0A9Q0QRV3"/>
<dbReference type="InterPro" id="IPR001471">
    <property type="entry name" value="AP2/ERF_dom"/>
</dbReference>
<proteinExistence type="predicted"/>
<keyword evidence="5" id="KW-0539">Nucleus</keyword>
<dbReference type="InterPro" id="IPR016177">
    <property type="entry name" value="DNA-bd_dom_sf"/>
</dbReference>
<evidence type="ECO:0000256" key="2">
    <source>
        <dbReference type="ARBA" id="ARBA00023015"/>
    </source>
</evidence>
<evidence type="ECO:0000313" key="7">
    <source>
        <dbReference type="EMBL" id="KAJ4969419.1"/>
    </source>
</evidence>
<dbReference type="GO" id="GO:0003677">
    <property type="term" value="F:DNA binding"/>
    <property type="evidence" value="ECO:0007669"/>
    <property type="project" value="UniProtKB-KW"/>
</dbReference>
<accession>A0A9Q0QRV3</accession>
<evidence type="ECO:0000313" key="8">
    <source>
        <dbReference type="Proteomes" id="UP001141806"/>
    </source>
</evidence>
<dbReference type="PRINTS" id="PR00367">
    <property type="entry name" value="ETHRSPELEMNT"/>
</dbReference>
<dbReference type="PROSITE" id="PS51032">
    <property type="entry name" value="AP2_ERF"/>
    <property type="match status" value="1"/>
</dbReference>